<organism evidence="5 6">
    <name type="scientific">Methylocella tundrae</name>
    <dbReference type="NCBI Taxonomy" id="227605"/>
    <lineage>
        <taxon>Bacteria</taxon>
        <taxon>Pseudomonadati</taxon>
        <taxon>Pseudomonadota</taxon>
        <taxon>Alphaproteobacteria</taxon>
        <taxon>Hyphomicrobiales</taxon>
        <taxon>Beijerinckiaceae</taxon>
        <taxon>Methylocella</taxon>
    </lineage>
</organism>
<name>A0A8B6M0I7_METTU</name>
<reference evidence="5 6" key="1">
    <citation type="submission" date="2019-05" db="EMBL/GenBank/DDBJ databases">
        <authorList>
            <person name="Farhan Ul Haque M."/>
        </authorList>
    </citation>
    <scope>NUCLEOTIDE SEQUENCE [LARGE SCALE GENOMIC DNA]</scope>
    <source>
        <strain evidence="5">2</strain>
    </source>
</reference>
<evidence type="ECO:0000256" key="1">
    <source>
        <dbReference type="ARBA" id="ARBA00007118"/>
    </source>
</evidence>
<feature type="domain" description="Nitroreductase" evidence="4">
    <location>
        <begin position="74"/>
        <end position="164"/>
    </location>
</feature>
<keyword evidence="2" id="KW-0560">Oxidoreductase</keyword>
<feature type="region of interest" description="Disordered" evidence="3">
    <location>
        <begin position="173"/>
        <end position="199"/>
    </location>
</feature>
<evidence type="ECO:0000313" key="5">
    <source>
        <dbReference type="EMBL" id="VTZ48254.1"/>
    </source>
</evidence>
<comment type="similarity">
    <text evidence="1">Belongs to the nitroreductase family.</text>
</comment>
<dbReference type="GO" id="GO:0016491">
    <property type="term" value="F:oxidoreductase activity"/>
    <property type="evidence" value="ECO:0007669"/>
    <property type="project" value="UniProtKB-KW"/>
</dbReference>
<dbReference type="InterPro" id="IPR000415">
    <property type="entry name" value="Nitroreductase-like"/>
</dbReference>
<dbReference type="AlphaFoldDB" id="A0A8B6M0I7"/>
<gene>
    <name evidence="5" type="ORF">MPC4_10204</name>
</gene>
<evidence type="ECO:0000259" key="4">
    <source>
        <dbReference type="Pfam" id="PF00881"/>
    </source>
</evidence>
<dbReference type="Proteomes" id="UP000485880">
    <property type="component" value="Unassembled WGS sequence"/>
</dbReference>
<dbReference type="PANTHER" id="PTHR43673">
    <property type="entry name" value="NAD(P)H NITROREDUCTASE YDGI-RELATED"/>
    <property type="match status" value="1"/>
</dbReference>
<dbReference type="EMBL" id="CABFMQ020000001">
    <property type="protein sequence ID" value="VTZ48254.1"/>
    <property type="molecule type" value="Genomic_DNA"/>
</dbReference>
<evidence type="ECO:0000256" key="2">
    <source>
        <dbReference type="ARBA" id="ARBA00023002"/>
    </source>
</evidence>
<keyword evidence="6" id="KW-1185">Reference proteome</keyword>
<dbReference type="PANTHER" id="PTHR43673:SF10">
    <property type="entry name" value="NADH DEHYDROGENASE_NAD(P)H NITROREDUCTASE XCC3605-RELATED"/>
    <property type="match status" value="1"/>
</dbReference>
<dbReference type="Gene3D" id="3.40.109.10">
    <property type="entry name" value="NADH Oxidase"/>
    <property type="match status" value="1"/>
</dbReference>
<sequence>MTTANSRAADYPIEALFLERWSPRAFTGEAIPDADLRTIFEAARWAPSSYNSQPWRFLYAKRDTPAFTKFLGLLSEFNQSWAKNASMLIIVLSKKAFTPPGKTEAVASHSHSFDAGAAWGYLALQAWRSGYAAHAMTGFDIPRAAIELNAPDDCRVEAAIAIGRVGDKSILPEAAREREKPNSRNPQSDFVFEGGFPAS</sequence>
<dbReference type="CDD" id="cd02138">
    <property type="entry name" value="TdsD-like"/>
    <property type="match status" value="1"/>
</dbReference>
<feature type="domain" description="Nitroreductase" evidence="4">
    <location>
        <begin position="19"/>
        <end position="60"/>
    </location>
</feature>
<proteinExistence type="inferred from homology"/>
<protein>
    <submittedName>
        <fullName evidence="5">Nitroreductase</fullName>
    </submittedName>
</protein>
<dbReference type="RefSeq" id="WP_174510872.1">
    <property type="nucleotide sequence ID" value="NZ_CABFMQ020000001.1"/>
</dbReference>
<dbReference type="Pfam" id="PF00881">
    <property type="entry name" value="Nitroreductase"/>
    <property type="match status" value="2"/>
</dbReference>
<dbReference type="SUPFAM" id="SSF55469">
    <property type="entry name" value="FMN-dependent nitroreductase-like"/>
    <property type="match status" value="1"/>
</dbReference>
<evidence type="ECO:0000256" key="3">
    <source>
        <dbReference type="SAM" id="MobiDB-lite"/>
    </source>
</evidence>
<accession>A0A8B6M0I7</accession>
<comment type="caution">
    <text evidence="5">The sequence shown here is derived from an EMBL/GenBank/DDBJ whole genome shotgun (WGS) entry which is preliminary data.</text>
</comment>
<evidence type="ECO:0000313" key="6">
    <source>
        <dbReference type="Proteomes" id="UP000485880"/>
    </source>
</evidence>
<dbReference type="InterPro" id="IPR029479">
    <property type="entry name" value="Nitroreductase"/>
</dbReference>